<dbReference type="GO" id="GO:0106407">
    <property type="term" value="F:Glc2Man9GlcNAc2 oligosaccharide glucosidase activity"/>
    <property type="evidence" value="ECO:0007669"/>
    <property type="project" value="UniProtKB-EC"/>
</dbReference>
<evidence type="ECO:0000259" key="12">
    <source>
        <dbReference type="Pfam" id="PF01055"/>
    </source>
</evidence>
<evidence type="ECO:0000259" key="14">
    <source>
        <dbReference type="Pfam" id="PF21365"/>
    </source>
</evidence>
<keyword evidence="6" id="KW-0256">Endoplasmic reticulum</keyword>
<keyword evidence="16" id="KW-1185">Reference proteome</keyword>
<feature type="compositionally biased region" description="Low complexity" evidence="11">
    <location>
        <begin position="1"/>
        <end position="11"/>
    </location>
</feature>
<dbReference type="Pfam" id="PF21365">
    <property type="entry name" value="Glyco_hydro_31_3rd"/>
    <property type="match status" value="1"/>
</dbReference>
<dbReference type="SUPFAM" id="SSF74650">
    <property type="entry name" value="Galactose mutarotase-like"/>
    <property type="match status" value="1"/>
</dbReference>
<dbReference type="EMBL" id="JARBJD010000275">
    <property type="protein sequence ID" value="KAK2945040.1"/>
    <property type="molecule type" value="Genomic_DNA"/>
</dbReference>
<keyword evidence="7" id="KW-0325">Glycoprotein</keyword>
<keyword evidence="5 10" id="KW-0378">Hydrolase</keyword>
<evidence type="ECO:0000256" key="4">
    <source>
        <dbReference type="ARBA" id="ARBA00022729"/>
    </source>
</evidence>
<evidence type="ECO:0000256" key="9">
    <source>
        <dbReference type="ARBA" id="ARBA00042895"/>
    </source>
</evidence>
<comment type="similarity">
    <text evidence="3 10">Belongs to the glycosyl hydrolase 31 family.</text>
</comment>
<dbReference type="SUPFAM" id="SSF51011">
    <property type="entry name" value="Glycosyl hydrolase domain"/>
    <property type="match status" value="1"/>
</dbReference>
<evidence type="ECO:0000256" key="10">
    <source>
        <dbReference type="RuleBase" id="RU361185"/>
    </source>
</evidence>
<dbReference type="Gene3D" id="2.60.40.1760">
    <property type="entry name" value="glycosyl hydrolase (family 31)"/>
    <property type="match status" value="1"/>
</dbReference>
<organism evidence="15 16">
    <name type="scientific">Blattamonas nauphoetae</name>
    <dbReference type="NCBI Taxonomy" id="2049346"/>
    <lineage>
        <taxon>Eukaryota</taxon>
        <taxon>Metamonada</taxon>
        <taxon>Preaxostyla</taxon>
        <taxon>Oxymonadida</taxon>
        <taxon>Blattamonas</taxon>
    </lineage>
</organism>
<evidence type="ECO:0000256" key="3">
    <source>
        <dbReference type="ARBA" id="ARBA00007806"/>
    </source>
</evidence>
<feature type="domain" description="Glycoside hydrolase family 31 TIM barrel" evidence="12">
    <location>
        <begin position="177"/>
        <end position="589"/>
    </location>
</feature>
<dbReference type="InterPro" id="IPR011013">
    <property type="entry name" value="Gal_mutarotase_sf_dom"/>
</dbReference>
<feature type="compositionally biased region" description="Pro residues" evidence="11">
    <location>
        <begin position="12"/>
        <end position="23"/>
    </location>
</feature>
<sequence length="904" mass="103720">MYPQNDEIYPDPSEPPPEEIPSPPRERYLASFSTDFLFPHTQYLCGLPQRTTTFDLPETKLSNENKADPIRLFNSDVFQYEVNSTFPVYGTIPLLLSMPQKRANRDTESGSFFTPTAVLWMNAADTYVDIHNEDHTSHARFISEAGLLDFFVLIGDSSDEAPLIPLIRKYHLLTGLPSLPPLFSFGYHQCRWNYEDEDDCITVANTLDSVDIPFDVLWLDIEHTDGKRYMTWDKRKFSSDSSTVSFSRMSDTAEPYFTGQRSPKDKASSQFPKSAALRIQHMLGSSGRKLVTIVDPHTKVDRDFFIFRQGQDRGYFLQTRCASSNRESEWNELWRAHNVSDQHSSEEERTEEEEELVVPSQKQITQFITMKLKQYEANCWPGLSSWPDFFNDDVKNWYANLLAKEYYGTSPLLHHWIDMNEMSVFNVHEGTCPVNDTVHLDGQLNGEIHNAYGLHFAESVYRGMKQRTPTQRPFILTRSFFTGIHRYAAVWTGDNQASFDHLASSVSTLLSLSVCGCSHVGADVGGFFFHPTEELLVRWYQFGVFNPFFREHAHHDSPRREPYLWSDVAQTQIRNAVHMRYELNPYLYSHFAHSSVNGVPVLRPLALHFDVSLMDSETQKYANNYEMLFGDSLLVAPVTQPGIDSMIVALPLKSHAGAPQLWYNYTSGTVVHPDENSQTLTVPLTMDSIPVFQRGGTIIPLWKRHRRSTFSQPKDPFTLLIALDSKEEAEGCLFVDDGWSEAWELAGQFMHRKFRFEKKNEQEYVLTNTPHDFDSFFDSPAFQQDRKAKSFIHTTDDVKSVKRDLQFDLDYSIATRRSNISSYFAPSAFPTSVRAPTWDEIQQGSHVENVEIRGLKNQPHSVVLSVNNQSFPLDFKFCEDSQILSVVLTKEALTKSNWSLSILI</sequence>
<name>A0ABQ9X3Z9_9EUKA</name>
<comment type="caution">
    <text evidence="15">The sequence shown here is derived from an EMBL/GenBank/DDBJ whole genome shotgun (WGS) entry which is preliminary data.</text>
</comment>
<evidence type="ECO:0000256" key="11">
    <source>
        <dbReference type="SAM" id="MobiDB-lite"/>
    </source>
</evidence>
<evidence type="ECO:0000259" key="13">
    <source>
        <dbReference type="Pfam" id="PF13802"/>
    </source>
</evidence>
<evidence type="ECO:0000256" key="1">
    <source>
        <dbReference type="ARBA" id="ARBA00004240"/>
    </source>
</evidence>
<comment type="subcellular location">
    <subcellularLocation>
        <location evidence="1">Endoplasmic reticulum</location>
    </subcellularLocation>
</comment>
<feature type="region of interest" description="Disordered" evidence="11">
    <location>
        <begin position="1"/>
        <end position="25"/>
    </location>
</feature>
<gene>
    <name evidence="15" type="ORF">BLNAU_20053</name>
</gene>
<evidence type="ECO:0000256" key="7">
    <source>
        <dbReference type="ARBA" id="ARBA00023180"/>
    </source>
</evidence>
<reference evidence="15 16" key="1">
    <citation type="journal article" date="2022" name="bioRxiv">
        <title>Genomics of Preaxostyla Flagellates Illuminates Evolutionary Transitions and the Path Towards Mitochondrial Loss.</title>
        <authorList>
            <person name="Novak L.V.F."/>
            <person name="Treitli S.C."/>
            <person name="Pyrih J."/>
            <person name="Halakuc P."/>
            <person name="Pipaliya S.V."/>
            <person name="Vacek V."/>
            <person name="Brzon O."/>
            <person name="Soukal P."/>
            <person name="Eme L."/>
            <person name="Dacks J.B."/>
            <person name="Karnkowska A."/>
            <person name="Elias M."/>
            <person name="Hampl V."/>
        </authorList>
    </citation>
    <scope>NUCLEOTIDE SEQUENCE [LARGE SCALE GENOMIC DNA]</scope>
    <source>
        <strain evidence="15">NAU3</strain>
        <tissue evidence="15">Gut</tissue>
    </source>
</reference>
<evidence type="ECO:0000313" key="15">
    <source>
        <dbReference type="EMBL" id="KAK2945040.1"/>
    </source>
</evidence>
<evidence type="ECO:0000256" key="8">
    <source>
        <dbReference type="ARBA" id="ARBA00023295"/>
    </source>
</evidence>
<dbReference type="Pfam" id="PF01055">
    <property type="entry name" value="Glyco_hydro_31_2nd"/>
    <property type="match status" value="1"/>
</dbReference>
<dbReference type="Pfam" id="PF13802">
    <property type="entry name" value="Gal_mutarotas_2"/>
    <property type="match status" value="1"/>
</dbReference>
<dbReference type="InterPro" id="IPR013780">
    <property type="entry name" value="Glyco_hydro_b"/>
</dbReference>
<dbReference type="InterPro" id="IPR000322">
    <property type="entry name" value="Glyco_hydro_31_TIM"/>
</dbReference>
<dbReference type="SUPFAM" id="SSF51445">
    <property type="entry name" value="(Trans)glycosidases"/>
    <property type="match status" value="2"/>
</dbReference>
<dbReference type="CDD" id="cd14752">
    <property type="entry name" value="GH31_N"/>
    <property type="match status" value="1"/>
</dbReference>
<dbReference type="InterPro" id="IPR025887">
    <property type="entry name" value="Glyco_hydro_31_N_dom"/>
</dbReference>
<dbReference type="PANTHER" id="PTHR22762">
    <property type="entry name" value="ALPHA-GLUCOSIDASE"/>
    <property type="match status" value="1"/>
</dbReference>
<dbReference type="Proteomes" id="UP001281761">
    <property type="component" value="Unassembled WGS sequence"/>
</dbReference>
<evidence type="ECO:0000313" key="16">
    <source>
        <dbReference type="Proteomes" id="UP001281761"/>
    </source>
</evidence>
<accession>A0ABQ9X3Z9</accession>
<dbReference type="InterPro" id="IPR017853">
    <property type="entry name" value="GH"/>
</dbReference>
<dbReference type="CDD" id="cd06603">
    <property type="entry name" value="GH31_GANC_GANAB_alpha"/>
    <property type="match status" value="1"/>
</dbReference>
<comment type="pathway">
    <text evidence="2">Glycan metabolism; N-glycan metabolism.</text>
</comment>
<keyword evidence="8 10" id="KW-0326">Glycosidase</keyword>
<evidence type="ECO:0000256" key="6">
    <source>
        <dbReference type="ARBA" id="ARBA00022824"/>
    </source>
</evidence>
<proteinExistence type="inferred from homology"/>
<feature type="domain" description="Glycoside hydrolase family 31 N-terminal" evidence="13">
    <location>
        <begin position="31"/>
        <end position="129"/>
    </location>
</feature>
<dbReference type="PANTHER" id="PTHR22762:SF54">
    <property type="entry name" value="BCDNA.GH04962"/>
    <property type="match status" value="1"/>
</dbReference>
<dbReference type="Gene3D" id="3.20.20.80">
    <property type="entry name" value="Glycosidases"/>
    <property type="match status" value="2"/>
</dbReference>
<dbReference type="Gene3D" id="2.60.40.1180">
    <property type="entry name" value="Golgi alpha-mannosidase II"/>
    <property type="match status" value="2"/>
</dbReference>
<feature type="domain" description="Glycosyl hydrolase family 31 C-terminal" evidence="14">
    <location>
        <begin position="598"/>
        <end position="699"/>
    </location>
</feature>
<evidence type="ECO:0000256" key="2">
    <source>
        <dbReference type="ARBA" id="ARBA00004833"/>
    </source>
</evidence>
<evidence type="ECO:0000256" key="5">
    <source>
        <dbReference type="ARBA" id="ARBA00022801"/>
    </source>
</evidence>
<keyword evidence="4" id="KW-0732">Signal</keyword>
<dbReference type="InterPro" id="IPR048395">
    <property type="entry name" value="Glyco_hydro_31_C"/>
</dbReference>
<protein>
    <recommendedName>
        <fullName evidence="9">Glucosidase II subunit alpha</fullName>
    </recommendedName>
</protein>